<evidence type="ECO:0000313" key="1">
    <source>
        <dbReference type="EMBL" id="AZG14929.1"/>
    </source>
</evidence>
<dbReference type="Proteomes" id="UP000270411">
    <property type="component" value="Chromosome 1"/>
</dbReference>
<dbReference type="KEGG" id="cpau:EHF44_16715"/>
<sequence length="373" mass="41759">MLNSIPAVAAVRAPRGIVRINDEQVVGWVDWAVDQNTYYHADTFRVTFDEDLLPADRNGDWLSSIDEGFVEIFGGYPADPASFTESDLVSQIYGRIDDIDYDPAARQFILAGRDLTAAFIDTKTSLQYQNMTSSQIAEKLAAAHGMSASVTKTTELVGTYYMRDHARMSEERSEWDLLTYLASNEGFLCYVRGKTLYFHPRPTDNGEPYVIRWEQPTLERAARQANVEDMQFSRSLTVAKGVVVVVRSWNTKQKGGFTASYPSKGKTIQAGKATPFGNSQIYSFRFPGLTMDQATKKAMELHREISSHEMKFYARLPADDLLTATAIVEVEGTGTKFDQTYFPVSVSKRMSMTDGYTMTVQAKNHSPESEPSP</sequence>
<name>A0A3G8H3N8_9BURK</name>
<proteinExistence type="predicted"/>
<gene>
    <name evidence="1" type="ORF">EHF44_16715</name>
</gene>
<evidence type="ECO:0008006" key="3">
    <source>
        <dbReference type="Google" id="ProtNLM"/>
    </source>
</evidence>
<accession>A0A3G8H3N8</accession>
<reference evidence="2" key="1">
    <citation type="submission" date="2018-11" db="EMBL/GenBank/DDBJ databases">
        <title>FDA dAtabase for Regulatory Grade micrObial Sequences (FDA-ARGOS): Supporting development and validation of Infectious Disease Dx tests.</title>
        <authorList>
            <person name="Goldberg B."/>
            <person name="Campos J."/>
            <person name="Tallon L."/>
            <person name="Sadzewicz L."/>
            <person name="Zhao X."/>
            <person name="Vavikolanu K."/>
            <person name="Mehta A."/>
            <person name="Aluvathingal J."/>
            <person name="Nadendla S."/>
            <person name="Geyer C."/>
            <person name="Nandy P."/>
            <person name="Yan Y."/>
            <person name="Sichtig H."/>
        </authorList>
    </citation>
    <scope>NUCLEOTIDE SEQUENCE [LARGE SCALE GENOMIC DNA]</scope>
    <source>
        <strain evidence="2">FDAARGOS_614</strain>
    </source>
</reference>
<dbReference type="SUPFAM" id="SSF69279">
    <property type="entry name" value="Phage tail proteins"/>
    <property type="match status" value="1"/>
</dbReference>
<dbReference type="AlphaFoldDB" id="A0A3G8H3N8"/>
<dbReference type="OrthoDB" id="8586932at2"/>
<organism evidence="1 2">
    <name type="scientific">Cupriavidus pauculus</name>
    <dbReference type="NCBI Taxonomy" id="82633"/>
    <lineage>
        <taxon>Bacteria</taxon>
        <taxon>Pseudomonadati</taxon>
        <taxon>Pseudomonadota</taxon>
        <taxon>Betaproteobacteria</taxon>
        <taxon>Burkholderiales</taxon>
        <taxon>Burkholderiaceae</taxon>
        <taxon>Cupriavidus</taxon>
    </lineage>
</organism>
<dbReference type="EMBL" id="CP033969">
    <property type="protein sequence ID" value="AZG14929.1"/>
    <property type="molecule type" value="Genomic_DNA"/>
</dbReference>
<protein>
    <recommendedName>
        <fullName evidence="3">Phage late control D family protein</fullName>
    </recommendedName>
</protein>
<evidence type="ECO:0000313" key="2">
    <source>
        <dbReference type="Proteomes" id="UP000270411"/>
    </source>
</evidence>
<dbReference type="RefSeq" id="WP_124684681.1">
    <property type="nucleotide sequence ID" value="NZ_CP033969.1"/>
</dbReference>